<evidence type="ECO:0000313" key="1">
    <source>
        <dbReference type="EMBL" id="MDX5977749.1"/>
    </source>
</evidence>
<name>A0AAJ2RWJ6_9GAMM</name>
<proteinExistence type="predicted"/>
<protein>
    <submittedName>
        <fullName evidence="1">Uncharacterized protein</fullName>
    </submittedName>
</protein>
<reference evidence="1" key="1">
    <citation type="submission" date="2023-11" db="EMBL/GenBank/DDBJ databases">
        <title>MicrobeMod: A computational toolkit for identifying prokaryotic methylation and restriction-modification with nanopore sequencing.</title>
        <authorList>
            <person name="Crits-Christoph A."/>
            <person name="Kang S.C."/>
            <person name="Lee H."/>
            <person name="Ostrov N."/>
        </authorList>
    </citation>
    <scope>NUCLEOTIDE SEQUENCE</scope>
    <source>
        <strain evidence="1">ATCC BAA-953</strain>
    </source>
</reference>
<evidence type="ECO:0000313" key="2">
    <source>
        <dbReference type="Proteomes" id="UP001276761"/>
    </source>
</evidence>
<dbReference type="EMBL" id="JAWXXT010000001">
    <property type="protein sequence ID" value="MDX5977749.1"/>
    <property type="molecule type" value="Genomic_DNA"/>
</dbReference>
<dbReference type="GeneID" id="303165678"/>
<gene>
    <name evidence="1" type="ORF">SIL78_09225</name>
</gene>
<dbReference type="AlphaFoldDB" id="A0AAJ2RWJ6"/>
<accession>A0AAJ2RWJ6</accession>
<sequence>MAKCAGTQKKPPKGTEKKILDMSQRGLSLKAMARGLGISTALFQAWRENHPELQNALDEGREIEHTKLRSALMDQAEGGNVTAAIFLLKCRHGYREGDQGELANRVSVTFQLPGPQSLEDFSRTIDGEVVRGSD</sequence>
<dbReference type="Proteomes" id="UP001276761">
    <property type="component" value="Unassembled WGS sequence"/>
</dbReference>
<dbReference type="RefSeq" id="WP_051233849.1">
    <property type="nucleotide sequence ID" value="NZ_JABASV010000002.1"/>
</dbReference>
<organism evidence="1 2">
    <name type="scientific">Vreelandella alkaliphila</name>
    <dbReference type="NCBI Taxonomy" id="272774"/>
    <lineage>
        <taxon>Bacteria</taxon>
        <taxon>Pseudomonadati</taxon>
        <taxon>Pseudomonadota</taxon>
        <taxon>Gammaproteobacteria</taxon>
        <taxon>Oceanospirillales</taxon>
        <taxon>Halomonadaceae</taxon>
        <taxon>Vreelandella</taxon>
    </lineage>
</organism>
<comment type="caution">
    <text evidence="1">The sequence shown here is derived from an EMBL/GenBank/DDBJ whole genome shotgun (WGS) entry which is preliminary data.</text>
</comment>